<organism evidence="3 4">
    <name type="scientific">Cladophialophora yegresii CBS 114405</name>
    <dbReference type="NCBI Taxonomy" id="1182544"/>
    <lineage>
        <taxon>Eukaryota</taxon>
        <taxon>Fungi</taxon>
        <taxon>Dikarya</taxon>
        <taxon>Ascomycota</taxon>
        <taxon>Pezizomycotina</taxon>
        <taxon>Eurotiomycetes</taxon>
        <taxon>Chaetothyriomycetidae</taxon>
        <taxon>Chaetothyriales</taxon>
        <taxon>Herpotrichiellaceae</taxon>
        <taxon>Cladophialophora</taxon>
    </lineage>
</organism>
<dbReference type="SUPFAM" id="SSF54637">
    <property type="entry name" value="Thioesterase/thiol ester dehydrase-isomerase"/>
    <property type="match status" value="1"/>
</dbReference>
<evidence type="ECO:0000259" key="1">
    <source>
        <dbReference type="Pfam" id="PF13622"/>
    </source>
</evidence>
<reference evidence="3 4" key="1">
    <citation type="submission" date="2013-03" db="EMBL/GenBank/DDBJ databases">
        <title>The Genome Sequence of Cladophialophora yegresii CBS 114405.</title>
        <authorList>
            <consortium name="The Broad Institute Genomics Platform"/>
            <person name="Cuomo C."/>
            <person name="de Hoog S."/>
            <person name="Gorbushina A."/>
            <person name="Walker B."/>
            <person name="Young S.K."/>
            <person name="Zeng Q."/>
            <person name="Gargeya S."/>
            <person name="Fitzgerald M."/>
            <person name="Haas B."/>
            <person name="Abouelleil A."/>
            <person name="Allen A.W."/>
            <person name="Alvarado L."/>
            <person name="Arachchi H.M."/>
            <person name="Berlin A.M."/>
            <person name="Chapman S.B."/>
            <person name="Gainer-Dewar J."/>
            <person name="Goldberg J."/>
            <person name="Griggs A."/>
            <person name="Gujja S."/>
            <person name="Hansen M."/>
            <person name="Howarth C."/>
            <person name="Imamovic A."/>
            <person name="Ireland A."/>
            <person name="Larimer J."/>
            <person name="McCowan C."/>
            <person name="Murphy C."/>
            <person name="Pearson M."/>
            <person name="Poon T.W."/>
            <person name="Priest M."/>
            <person name="Roberts A."/>
            <person name="Saif S."/>
            <person name="Shea T."/>
            <person name="Sisk P."/>
            <person name="Sykes S."/>
            <person name="Wortman J."/>
            <person name="Nusbaum C."/>
            <person name="Birren B."/>
        </authorList>
    </citation>
    <scope>NUCLEOTIDE SEQUENCE [LARGE SCALE GENOMIC DNA]</scope>
    <source>
        <strain evidence="3 4">CBS 114405</strain>
    </source>
</reference>
<keyword evidence="4" id="KW-1185">Reference proteome</keyword>
<dbReference type="Pfam" id="PF13622">
    <property type="entry name" value="4HBT_3"/>
    <property type="match status" value="1"/>
</dbReference>
<comment type="caution">
    <text evidence="3">The sequence shown here is derived from an EMBL/GenBank/DDBJ whole genome shotgun (WGS) entry which is preliminary data.</text>
</comment>
<dbReference type="Pfam" id="PF20789">
    <property type="entry name" value="4HBT_3C"/>
    <property type="match status" value="1"/>
</dbReference>
<dbReference type="InterPro" id="IPR049449">
    <property type="entry name" value="TesB_ACOT8-like_N"/>
</dbReference>
<dbReference type="InterPro" id="IPR042171">
    <property type="entry name" value="Acyl-CoA_hotdog"/>
</dbReference>
<proteinExistence type="predicted"/>
<dbReference type="OrthoDB" id="2532955at2759"/>
<evidence type="ECO:0000259" key="2">
    <source>
        <dbReference type="Pfam" id="PF20789"/>
    </source>
</evidence>
<feature type="domain" description="Acyl-CoA thioesterase-like N-terminal HotDog" evidence="1">
    <location>
        <begin position="54"/>
        <end position="124"/>
    </location>
</feature>
<dbReference type="PANTHER" id="PTHR38110:SF1">
    <property type="entry name" value="THIOESTERASE DOMAIN-CONTAINING PROTEIN"/>
    <property type="match status" value="1"/>
</dbReference>
<protein>
    <submittedName>
        <fullName evidence="3">Uncharacterized protein</fullName>
    </submittedName>
</protein>
<dbReference type="GeneID" id="19175858"/>
<dbReference type="PANTHER" id="PTHR38110">
    <property type="entry name" value="CHROMOSOME 23, WHOLE GENOME SHOTGUN SEQUENCE"/>
    <property type="match status" value="1"/>
</dbReference>
<feature type="domain" description="Acyl-CoA thioesterase-like C-terminal" evidence="2">
    <location>
        <begin position="194"/>
        <end position="353"/>
    </location>
</feature>
<dbReference type="VEuPathDB" id="FungiDB:A1O7_01245"/>
<evidence type="ECO:0000313" key="3">
    <source>
        <dbReference type="EMBL" id="EXJ64906.1"/>
    </source>
</evidence>
<dbReference type="HOGENOM" id="CLU_050730_0_0_1"/>
<dbReference type="InterPro" id="IPR029069">
    <property type="entry name" value="HotDog_dom_sf"/>
</dbReference>
<dbReference type="eggNOG" id="ENOG502S4UX">
    <property type="taxonomic scope" value="Eukaryota"/>
</dbReference>
<name>W9WJY2_9EURO</name>
<evidence type="ECO:0000313" key="4">
    <source>
        <dbReference type="Proteomes" id="UP000019473"/>
    </source>
</evidence>
<dbReference type="RefSeq" id="XP_007753473.1">
    <property type="nucleotide sequence ID" value="XM_007755283.1"/>
</dbReference>
<accession>W9WJY2</accession>
<dbReference type="AlphaFoldDB" id="W9WJY2"/>
<dbReference type="Proteomes" id="UP000019473">
    <property type="component" value="Unassembled WGS sequence"/>
</dbReference>
<dbReference type="InterPro" id="IPR049450">
    <property type="entry name" value="ACOT8-like_C"/>
</dbReference>
<dbReference type="InterPro" id="IPR052389">
    <property type="entry name" value="Sec_Metab_Biosynth-Assoc"/>
</dbReference>
<sequence>MVLPTFADVLPIKQLSSHQYALTLENEWCIGTGKPSTITLAGLGQELTHNLPTVPNGGYVTSAFLVVARKHMYLTHRARSSPHPINLHLEFLRRTSVGPATFTVKDVKLGSRISNLHITLSQKQDASNDEGPDQDEAQGYITMSNIATEEGLSLDTQYNLYPPALPVNLSLLASQGHDENYTHRASDPFPSFRRAAQNIQIFLVRPERKPAADSSTGRPRAMVEQWVRFTPKTPRFDGAVGRWTNDALGFLVDMFPQVVESYVNPFVEEAAIGQHSQSDLKQFLASNEPRAKYWYPTLALNLDVKKLLPGEGVEWLFVRVKAKVIKNGRFDLDIEVWDEQGELVASSVHASLVMDASRNISRKNGSGSGKKKDSKL</sequence>
<dbReference type="Gene3D" id="2.40.160.210">
    <property type="entry name" value="Acyl-CoA thioesterase, double hotdog domain"/>
    <property type="match status" value="2"/>
</dbReference>
<gene>
    <name evidence="3" type="ORF">A1O7_01245</name>
</gene>
<dbReference type="STRING" id="1182544.W9WJY2"/>
<dbReference type="EMBL" id="AMGW01000001">
    <property type="protein sequence ID" value="EXJ64906.1"/>
    <property type="molecule type" value="Genomic_DNA"/>
</dbReference>